<dbReference type="Proteomes" id="UP001163835">
    <property type="component" value="Unassembled WGS sequence"/>
</dbReference>
<keyword evidence="2" id="KW-1185">Reference proteome</keyword>
<reference evidence="1" key="1">
    <citation type="submission" date="2022-09" db="EMBL/GenBank/DDBJ databases">
        <title>A Global Phylogenomic Analysis of the Shiitake Genus Lentinula.</title>
        <authorList>
            <consortium name="DOE Joint Genome Institute"/>
            <person name="Sierra-Patev S."/>
            <person name="Min B."/>
            <person name="Naranjo-Ortiz M."/>
            <person name="Looney B."/>
            <person name="Konkel Z."/>
            <person name="Slot J.C."/>
            <person name="Sakamoto Y."/>
            <person name="Steenwyk J.L."/>
            <person name="Rokas A."/>
            <person name="Carro J."/>
            <person name="Camarero S."/>
            <person name="Ferreira P."/>
            <person name="Molpeceres G."/>
            <person name="Ruiz-Duenas F.J."/>
            <person name="Serrano A."/>
            <person name="Henrissat B."/>
            <person name="Drula E."/>
            <person name="Hughes K.W."/>
            <person name="Mata J.L."/>
            <person name="Ishikawa N.K."/>
            <person name="Vargas-Isla R."/>
            <person name="Ushijima S."/>
            <person name="Smith C.A."/>
            <person name="Ahrendt S."/>
            <person name="Andreopoulos W."/>
            <person name="He G."/>
            <person name="Labutti K."/>
            <person name="Lipzen A."/>
            <person name="Ng V."/>
            <person name="Riley R."/>
            <person name="Sandor L."/>
            <person name="Barry K."/>
            <person name="Martinez A.T."/>
            <person name="Xiao Y."/>
            <person name="Gibbons J.G."/>
            <person name="Terashima K."/>
            <person name="Grigoriev I.V."/>
            <person name="Hibbett D.S."/>
        </authorList>
    </citation>
    <scope>NUCLEOTIDE SEQUENCE</scope>
    <source>
        <strain evidence="1">TMI1499</strain>
    </source>
</reference>
<evidence type="ECO:0000313" key="2">
    <source>
        <dbReference type="Proteomes" id="UP001163835"/>
    </source>
</evidence>
<name>A0ACC1TPR9_9AGAR</name>
<dbReference type="EMBL" id="MU795388">
    <property type="protein sequence ID" value="KAJ3806702.1"/>
    <property type="molecule type" value="Genomic_DNA"/>
</dbReference>
<accession>A0ACC1TPR9</accession>
<evidence type="ECO:0000313" key="1">
    <source>
        <dbReference type="EMBL" id="KAJ3806702.1"/>
    </source>
</evidence>
<protein>
    <submittedName>
        <fullName evidence="1">Uncharacterized protein</fullName>
    </submittedName>
</protein>
<organism evidence="1 2">
    <name type="scientific">Lentinula aff. lateritia</name>
    <dbReference type="NCBI Taxonomy" id="2804960"/>
    <lineage>
        <taxon>Eukaryota</taxon>
        <taxon>Fungi</taxon>
        <taxon>Dikarya</taxon>
        <taxon>Basidiomycota</taxon>
        <taxon>Agaricomycotina</taxon>
        <taxon>Agaricomycetes</taxon>
        <taxon>Agaricomycetidae</taxon>
        <taxon>Agaricales</taxon>
        <taxon>Marasmiineae</taxon>
        <taxon>Omphalotaceae</taxon>
        <taxon>Lentinula</taxon>
    </lineage>
</organism>
<gene>
    <name evidence="1" type="ORF">F5876DRAFT_90944</name>
</gene>
<comment type="caution">
    <text evidence="1">The sequence shown here is derived from an EMBL/GenBank/DDBJ whole genome shotgun (WGS) entry which is preliminary data.</text>
</comment>
<proteinExistence type="predicted"/>
<sequence>MSLPLCFCSSSNVTASTSRTYATSITYGTSSKSPQTVIEKVVERYTVGLPQGHTVQAGDYVMIRPEHVMTHDNTGPVISKFKSIGATSIHNHRQPVFTLDHDVQNLSPANLQKYSKIESFARRNHIDFYPAGRGIGHQILIEEGYAFPYTLTVASDSHSNMYGGVGCVGTPIVRTDAAALWATGKTWWQVPRMIRVELKGRLKAGVTGKDVIVALCGAFGKDEVLNGAVEFCGEGVESLTVEERLTIANMTTEWGALVGVFPVDRTLVDYYDGVVDKLERRTFGGEGIPPPPEHPRLNHTRVDSLRQTHSASFASDPAATYALRLSFDLSSLVPHVSGPNSVKIATPLPKLKDKSVKVNKAYLVSCTNSRVGDLKSAADHHVHPSVQFYIAAASSVVQAESEARGDWDVLVRAGAKVLPAGCGPCIGLGVGLLEEGEVGISATNRNYKGRMGHPNAQAYLASPSVVAASAVQGIICGPDSLSSVRSEEKDPDLEPKFDIVESTSSKFTTSSTFAESTTTNSTSIEIMPPFPTQINGPILFLPADNVSTDAIYPGKYTYQDSMSRSEMGEVVLENYSKDASGVLQTLRRSLTESWVHPITATEALTTNATSPTSTSTTSSPKSTPSTSTASNVNLGRTTISAPLLISGFNFGTGSSREQAATSLLAAGVPLVVAGSFGDIFKRNAINNGLICLECPSLVEYLTSTYSTELEGGRRSAGAGNGVMIYDSDAQAHNANADKLRLEVDMAEGVMVLSEGKKESKFTFKSVGTSVQELWICGGLERLVLKELREAREGKA</sequence>